<dbReference type="STRING" id="1238425.J07HQW2_03125"/>
<dbReference type="Proteomes" id="UP000030710">
    <property type="component" value="Unassembled WGS sequence"/>
</dbReference>
<dbReference type="HOGENOM" id="CLU_2820770_0_0_2"/>
<dbReference type="EMBL" id="KE356561">
    <property type="protein sequence ID" value="ERG96643.1"/>
    <property type="molecule type" value="Genomic_DNA"/>
</dbReference>
<evidence type="ECO:0000313" key="2">
    <source>
        <dbReference type="Proteomes" id="UP000030710"/>
    </source>
</evidence>
<organism evidence="1 2">
    <name type="scientific">Haloquadratum walsbyi J07HQW2</name>
    <dbReference type="NCBI Taxonomy" id="1238425"/>
    <lineage>
        <taxon>Archaea</taxon>
        <taxon>Methanobacteriati</taxon>
        <taxon>Methanobacteriota</taxon>
        <taxon>Stenosarchaea group</taxon>
        <taxon>Halobacteria</taxon>
        <taxon>Halobacteriales</taxon>
        <taxon>Haloferacaceae</taxon>
        <taxon>Haloquadratum</taxon>
    </lineage>
</organism>
<evidence type="ECO:0000313" key="1">
    <source>
        <dbReference type="EMBL" id="ERG96643.1"/>
    </source>
</evidence>
<gene>
    <name evidence="1" type="ORF">J07HQW2_03125</name>
</gene>
<protein>
    <submittedName>
        <fullName evidence="1">Uncharacterized protein</fullName>
    </submittedName>
</protein>
<reference evidence="1 2" key="1">
    <citation type="journal article" date="2013" name="PLoS ONE">
        <title>Assembly-driven community genomics of a hypersaline microbial ecosystem.</title>
        <authorList>
            <person name="Podell S."/>
            <person name="Ugalde J.A."/>
            <person name="Narasingarao P."/>
            <person name="Banfield J.F."/>
            <person name="Heidelberg K.B."/>
            <person name="Allen E.E."/>
        </authorList>
    </citation>
    <scope>NUCLEOTIDE SEQUENCE [LARGE SCALE GENOMIC DNA]</scope>
    <source>
        <strain evidence="2">J07HQW2</strain>
    </source>
</reference>
<proteinExistence type="predicted"/>
<name>U1NIB0_9EURY</name>
<accession>U1NIB0</accession>
<sequence>MTRGKGRAGIEPTHRHLLISGTHDIDPHETLNDKIVSVINIMPDCTEFDLFQYITHLSGYEMQHTT</sequence>
<dbReference type="AlphaFoldDB" id="U1NIB0"/>